<gene>
    <name evidence="2" type="ORF">RMR22_17820</name>
</gene>
<feature type="chain" id="PRO_5043801974" evidence="1">
    <location>
        <begin position="21"/>
        <end position="44"/>
    </location>
</feature>
<evidence type="ECO:0000256" key="1">
    <source>
        <dbReference type="SAM" id="SignalP"/>
    </source>
</evidence>
<feature type="signal peptide" evidence="1">
    <location>
        <begin position="1"/>
        <end position="20"/>
    </location>
</feature>
<organism evidence="2">
    <name type="scientific">Agrobacterium rosae</name>
    <dbReference type="NCBI Taxonomy" id="1972867"/>
    <lineage>
        <taxon>Bacteria</taxon>
        <taxon>Pseudomonadati</taxon>
        <taxon>Pseudomonadota</taxon>
        <taxon>Alphaproteobacteria</taxon>
        <taxon>Hyphomicrobiales</taxon>
        <taxon>Rhizobiaceae</taxon>
        <taxon>Rhizobium/Agrobacterium group</taxon>
        <taxon>Agrobacterium</taxon>
    </lineage>
</organism>
<evidence type="ECO:0000313" key="2">
    <source>
        <dbReference type="EMBL" id="MDX8304117.1"/>
    </source>
</evidence>
<comment type="caution">
    <text evidence="2">The sequence shown here is derived from an EMBL/GenBank/DDBJ whole genome shotgun (WGS) entry which is preliminary data.</text>
</comment>
<dbReference type="EMBL" id="JAVRAF010000005">
    <property type="protein sequence ID" value="MDX8304117.1"/>
    <property type="molecule type" value="Genomic_DNA"/>
</dbReference>
<name>A0AAW9FKI3_9HYPH</name>
<protein>
    <submittedName>
        <fullName evidence="2">YHYH domain-containing protein</fullName>
    </submittedName>
</protein>
<dbReference type="RefSeq" id="WP_320203025.1">
    <property type="nucleotide sequence ID" value="NZ_CP192782.1"/>
</dbReference>
<proteinExistence type="predicted"/>
<dbReference type="NCBIfam" id="NF033223">
    <property type="entry name" value="YHYH_alt"/>
    <property type="match status" value="1"/>
</dbReference>
<sequence>MKTLKLALAGALLISSALSAAAHGGGLDKNGCHNDRKNGGYHCH</sequence>
<keyword evidence="1" id="KW-0732">Signal</keyword>
<dbReference type="InterPro" id="IPR047773">
    <property type="entry name" value="YHYH_dom_bact"/>
</dbReference>
<reference evidence="2" key="1">
    <citation type="journal article" date="2023" name="Phytobiomes J">
        <title>Deciphering the key players within the bacterial microbiota associated with aerial crown gall tumors on rhododendron: Insights into the gallobiome.</title>
        <authorList>
            <person name="Kuzmanovic N."/>
            <person name="Nesme J."/>
            <person name="Wolf J."/>
            <person name="Neumann-Schaal M."/>
            <person name="Petersen J."/>
            <person name="Fernandez-Gnecco G."/>
            <person name="Sproeer C."/>
            <person name="Bunk B."/>
            <person name="Overmann J."/>
            <person name="Sorensen S.J."/>
            <person name="Idczak E."/>
            <person name="Smalla K."/>
        </authorList>
    </citation>
    <scope>NUCLEOTIDE SEQUENCE</scope>
    <source>
        <strain evidence="2">Rho-11.1</strain>
    </source>
</reference>
<accession>A0AAW9FKI3</accession>
<dbReference type="AlphaFoldDB" id="A0AAW9FKI3"/>